<dbReference type="AlphaFoldDB" id="A0A1G8L0Q4"/>
<protein>
    <submittedName>
        <fullName evidence="1">Uncharacterized protein</fullName>
    </submittedName>
</protein>
<accession>A0A1G8L0Q4</accession>
<dbReference type="EMBL" id="FNEK01000003">
    <property type="protein sequence ID" value="SDI49203.1"/>
    <property type="molecule type" value="Genomic_DNA"/>
</dbReference>
<name>A0A1G8L0Q4_9RHOB</name>
<proteinExistence type="predicted"/>
<dbReference type="Proteomes" id="UP000199382">
    <property type="component" value="Unassembled WGS sequence"/>
</dbReference>
<organism evidence="1 2">
    <name type="scientific">Aliiruegeria lutimaris</name>
    <dbReference type="NCBI Taxonomy" id="571298"/>
    <lineage>
        <taxon>Bacteria</taxon>
        <taxon>Pseudomonadati</taxon>
        <taxon>Pseudomonadota</taxon>
        <taxon>Alphaproteobacteria</taxon>
        <taxon>Rhodobacterales</taxon>
        <taxon>Roseobacteraceae</taxon>
        <taxon>Aliiruegeria</taxon>
    </lineage>
</organism>
<evidence type="ECO:0000313" key="2">
    <source>
        <dbReference type="Proteomes" id="UP000199382"/>
    </source>
</evidence>
<keyword evidence="2" id="KW-1185">Reference proteome</keyword>
<sequence>MTQAQKRLFAGLKSDAQRAEFVDMIRAQQALMGRYEPWQEAYRLKLARAENQAQEGSRA</sequence>
<reference evidence="1 2" key="1">
    <citation type="submission" date="2016-10" db="EMBL/GenBank/DDBJ databases">
        <authorList>
            <person name="de Groot N.N."/>
        </authorList>
    </citation>
    <scope>NUCLEOTIDE SEQUENCE [LARGE SCALE GENOMIC DNA]</scope>
    <source>
        <strain evidence="1 2">DSM 25294</strain>
    </source>
</reference>
<evidence type="ECO:0000313" key="1">
    <source>
        <dbReference type="EMBL" id="SDI49203.1"/>
    </source>
</evidence>
<gene>
    <name evidence="1" type="ORF">SAMN04488026_1003145</name>
</gene>